<dbReference type="Proteomes" id="UP000076794">
    <property type="component" value="Chromosome"/>
</dbReference>
<accession>A0A168FJK4</accession>
<evidence type="ECO:0000313" key="2">
    <source>
        <dbReference type="Proteomes" id="UP000076794"/>
    </source>
</evidence>
<proteinExistence type="predicted"/>
<dbReference type="EMBL" id="CP014209">
    <property type="protein sequence ID" value="ANC31956.1"/>
    <property type="molecule type" value="Genomic_DNA"/>
</dbReference>
<gene>
    <name evidence="1" type="ORF">I598_2419</name>
</gene>
<reference evidence="1 2" key="1">
    <citation type="submission" date="2016-01" db="EMBL/GenBank/DDBJ databases">
        <title>Complete genome sequence of a soil Actinobacterium, Isoptericola dokdonensis DS-3.</title>
        <authorList>
            <person name="Kwon S.-K."/>
            <person name="Kim J.F."/>
        </authorList>
    </citation>
    <scope>NUCLEOTIDE SEQUENCE [LARGE SCALE GENOMIC DNA]</scope>
    <source>
        <strain evidence="1 2">DS-3</strain>
    </source>
</reference>
<dbReference type="KEGG" id="ido:I598_2419"/>
<organism evidence="1 2">
    <name type="scientific">Isoptericola dokdonensis DS-3</name>
    <dbReference type="NCBI Taxonomy" id="1300344"/>
    <lineage>
        <taxon>Bacteria</taxon>
        <taxon>Bacillati</taxon>
        <taxon>Actinomycetota</taxon>
        <taxon>Actinomycetes</taxon>
        <taxon>Micrococcales</taxon>
        <taxon>Promicromonosporaceae</taxon>
        <taxon>Isoptericola</taxon>
    </lineage>
</organism>
<dbReference type="PATRIC" id="fig|1300344.3.peg.2425"/>
<protein>
    <submittedName>
        <fullName evidence="1">Uncharacterized protein</fullName>
    </submittedName>
</protein>
<dbReference type="RefSeq" id="WP_068203158.1">
    <property type="nucleotide sequence ID" value="NZ_CP014209.1"/>
</dbReference>
<sequence length="125" mass="13763">MNLIWATRGRSWGFRFLLDSGYADPLDAYERAFAGTGDAELTCRRVGDRVALRFPDPDGRLDHAGRVIPHDVVVMPPHSTDIRTVQDGLAKVWPLLAAAFAAVWDLPTAPAQRQIDDLVGRASSH</sequence>
<keyword evidence="2" id="KW-1185">Reference proteome</keyword>
<dbReference type="AlphaFoldDB" id="A0A168FJK4"/>
<dbReference type="OrthoDB" id="3829418at2"/>
<evidence type="ECO:0000313" key="1">
    <source>
        <dbReference type="EMBL" id="ANC31956.1"/>
    </source>
</evidence>
<dbReference type="STRING" id="1300344.I598_2419"/>
<name>A0A168FJK4_9MICO</name>